<name>A0ABM4B259_HYDVU</name>
<organism evidence="2 3">
    <name type="scientific">Hydra vulgaris</name>
    <name type="common">Hydra</name>
    <name type="synonym">Hydra attenuata</name>
    <dbReference type="NCBI Taxonomy" id="6087"/>
    <lineage>
        <taxon>Eukaryota</taxon>
        <taxon>Metazoa</taxon>
        <taxon>Cnidaria</taxon>
        <taxon>Hydrozoa</taxon>
        <taxon>Hydroidolina</taxon>
        <taxon>Anthoathecata</taxon>
        <taxon>Aplanulata</taxon>
        <taxon>Hydridae</taxon>
        <taxon>Hydra</taxon>
    </lineage>
</organism>
<evidence type="ECO:0000256" key="1">
    <source>
        <dbReference type="SAM" id="MobiDB-lite"/>
    </source>
</evidence>
<evidence type="ECO:0000313" key="3">
    <source>
        <dbReference type="RefSeq" id="XP_065642868.1"/>
    </source>
</evidence>
<keyword evidence="2" id="KW-1185">Reference proteome</keyword>
<accession>A0ABM4B259</accession>
<protein>
    <submittedName>
        <fullName evidence="3">Uncharacterized protein LOC136074473</fullName>
    </submittedName>
</protein>
<dbReference type="RefSeq" id="XP_065642868.1">
    <property type="nucleotide sequence ID" value="XM_065786796.1"/>
</dbReference>
<dbReference type="GeneID" id="136074473"/>
<dbReference type="Proteomes" id="UP001652625">
    <property type="component" value="Chromosome 01"/>
</dbReference>
<sequence>MNRAKKLSGAEFKKKKEIFIGQSQDEFGPNDSEAQEERNSQLSKPIEMGTSEFPPEISEISATSGENFQHSDPATWPKMTDKTRCILIQHGPEPMLNQKEENFSQTHFVTLTTECDTSAQNEISKGFCDWKKLNPRIPEHKNSNEHQRCYSDWKNLEKNLKEGKTLDSDLQRVISGEMKKWRDILKVIVDAILFCAKNNLALRK</sequence>
<reference evidence="2" key="1">
    <citation type="submission" date="2025-05" db="UniProtKB">
        <authorList>
            <consortium name="RefSeq"/>
        </authorList>
    </citation>
    <scope>NUCLEOTIDE SEQUENCE [LARGE SCALE GENOMIC DNA]</scope>
</reference>
<proteinExistence type="predicted"/>
<gene>
    <name evidence="3" type="primary">LOC136074473</name>
</gene>
<evidence type="ECO:0000313" key="2">
    <source>
        <dbReference type="Proteomes" id="UP001652625"/>
    </source>
</evidence>
<reference evidence="3" key="2">
    <citation type="submission" date="2025-08" db="UniProtKB">
        <authorList>
            <consortium name="RefSeq"/>
        </authorList>
    </citation>
    <scope>IDENTIFICATION</scope>
</reference>
<feature type="region of interest" description="Disordered" evidence="1">
    <location>
        <begin position="14"/>
        <end position="52"/>
    </location>
</feature>